<keyword evidence="1" id="KW-1133">Transmembrane helix</keyword>
<dbReference type="RefSeq" id="WP_026658862.1">
    <property type="nucleotide sequence ID" value="NC_022538.1"/>
</dbReference>
<proteinExistence type="predicted"/>
<feature type="transmembrane region" description="Helical" evidence="1">
    <location>
        <begin position="368"/>
        <end position="388"/>
    </location>
</feature>
<organism evidence="3 4">
    <name type="scientific">Alteracholeplasma palmae (strain ATCC 49389 / J233)</name>
    <name type="common">Acholeplasma palmae</name>
    <dbReference type="NCBI Taxonomy" id="1318466"/>
    <lineage>
        <taxon>Bacteria</taxon>
        <taxon>Bacillati</taxon>
        <taxon>Mycoplasmatota</taxon>
        <taxon>Mollicutes</taxon>
        <taxon>Acholeplasmatales</taxon>
        <taxon>Acholeplasmataceae</taxon>
        <taxon>Acholeplasma</taxon>
    </lineage>
</organism>
<keyword evidence="1" id="KW-0472">Membrane</keyword>
<dbReference type="GO" id="GO:0004175">
    <property type="term" value="F:endopeptidase activity"/>
    <property type="evidence" value="ECO:0007669"/>
    <property type="project" value="UniProtKB-ARBA"/>
</dbReference>
<feature type="transmembrane region" description="Helical" evidence="1">
    <location>
        <begin position="343"/>
        <end position="362"/>
    </location>
</feature>
<dbReference type="PANTHER" id="PTHR36435">
    <property type="entry name" value="SLR1288 PROTEIN"/>
    <property type="match status" value="1"/>
</dbReference>
<protein>
    <recommendedName>
        <fullName evidence="2">CAAX prenyl protease 2/Lysostaphin resistance protein A-like domain-containing protein</fullName>
    </recommendedName>
</protein>
<feature type="transmembrane region" description="Helical" evidence="1">
    <location>
        <begin position="318"/>
        <end position="336"/>
    </location>
</feature>
<feature type="transmembrane region" description="Helical" evidence="1">
    <location>
        <begin position="30"/>
        <end position="54"/>
    </location>
</feature>
<dbReference type="OrthoDB" id="398378at2"/>
<dbReference type="HOGENOM" id="CLU_709083_0_0_14"/>
<feature type="transmembrane region" description="Helical" evidence="1">
    <location>
        <begin position="278"/>
        <end position="298"/>
    </location>
</feature>
<dbReference type="GO" id="GO:0080120">
    <property type="term" value="P:CAAX-box protein maturation"/>
    <property type="evidence" value="ECO:0007669"/>
    <property type="project" value="UniProtKB-ARBA"/>
</dbReference>
<dbReference type="InterPro" id="IPR052710">
    <property type="entry name" value="CAAX_protease"/>
</dbReference>
<dbReference type="KEGG" id="apal:BN85407320"/>
<dbReference type="InterPro" id="IPR003675">
    <property type="entry name" value="Rce1/LyrA-like_dom"/>
</dbReference>
<keyword evidence="4" id="KW-1185">Reference proteome</keyword>
<evidence type="ECO:0000313" key="3">
    <source>
        <dbReference type="EMBL" id="CCV64309.1"/>
    </source>
</evidence>
<dbReference type="Pfam" id="PF02517">
    <property type="entry name" value="Rce1-like"/>
    <property type="match status" value="1"/>
</dbReference>
<dbReference type="PANTHER" id="PTHR36435:SF1">
    <property type="entry name" value="CAAX AMINO TERMINAL PROTEASE FAMILY PROTEIN"/>
    <property type="match status" value="1"/>
</dbReference>
<accession>U4KKM1</accession>
<sequence>MYDKEIDFEEEFKTEVLDNFHDDEKNRVRYWIAIACYITLFSLQLLQIILLLIFRAFPGTTFFRTADYPNTLLDKQSTSVESLTILKESEFINASSELTILYKTVYKSDEYVFLIHRNAQGVITTDEAGYGVLDENNHIMLKEDTFNKILDGTITEWENKLKIKLAVSTIHVNDFKTNDTINLVEVGSGITMRPLANALILSLSYISMAGILFTVLKPQIVYDFDTLKKSKSASRIIPSSFASALLIILVFNILSNLIGTLIGNANQTSINQLSLNNLLSAQVPAVITLFSILVFGPFVEELIFRKSIFGLIKNERTALIVSTLVFALIHITTELLTGDFSNFFVSLISYSGGGVAFGYIYMKSNKNIWVSTAVHMIYNLLSVLLLFFA</sequence>
<dbReference type="STRING" id="1318466.BN85407320"/>
<keyword evidence="1" id="KW-0812">Transmembrane</keyword>
<dbReference type="AlphaFoldDB" id="U4KKM1"/>
<dbReference type="EMBL" id="FO681347">
    <property type="protein sequence ID" value="CCV64309.1"/>
    <property type="molecule type" value="Genomic_DNA"/>
</dbReference>
<feature type="domain" description="CAAX prenyl protease 2/Lysostaphin resistance protein A-like" evidence="2">
    <location>
        <begin position="285"/>
        <end position="381"/>
    </location>
</feature>
<evidence type="ECO:0000256" key="1">
    <source>
        <dbReference type="SAM" id="Phobius"/>
    </source>
</evidence>
<reference evidence="3 4" key="1">
    <citation type="journal article" date="2013" name="J. Mol. Microbiol. Biotechnol.">
        <title>Analysis of the Complete Genomes of Acholeplasma brassicae , A. palmae and A. laidlawii and Their Comparison to the Obligate Parasites from ' Candidatus Phytoplasma'.</title>
        <authorList>
            <person name="Kube M."/>
            <person name="Siewert C."/>
            <person name="Migdoll A.M."/>
            <person name="Duduk B."/>
            <person name="Holz S."/>
            <person name="Rabus R."/>
            <person name="Seemuller E."/>
            <person name="Mitrovic J."/>
            <person name="Muller I."/>
            <person name="Buttner C."/>
            <person name="Reinhardt R."/>
        </authorList>
    </citation>
    <scope>NUCLEOTIDE SEQUENCE [LARGE SCALE GENOMIC DNA]</scope>
    <source>
        <strain evidence="3 4">J233</strain>
    </source>
</reference>
<feature type="transmembrane region" description="Helical" evidence="1">
    <location>
        <begin position="236"/>
        <end position="258"/>
    </location>
</feature>
<name>U4KKM1_ALTPJ</name>
<gene>
    <name evidence="3" type="ORF">BN85407320</name>
</gene>
<dbReference type="Proteomes" id="UP000032740">
    <property type="component" value="Chromosome"/>
</dbReference>
<feature type="transmembrane region" description="Helical" evidence="1">
    <location>
        <begin position="195"/>
        <end position="216"/>
    </location>
</feature>
<evidence type="ECO:0000313" key="4">
    <source>
        <dbReference type="Proteomes" id="UP000032740"/>
    </source>
</evidence>
<evidence type="ECO:0000259" key="2">
    <source>
        <dbReference type="Pfam" id="PF02517"/>
    </source>
</evidence>